<feature type="domain" description="Ribosomal protein eL8/eL30/eS12/Gadd45" evidence="1">
    <location>
        <begin position="375"/>
        <end position="466"/>
    </location>
</feature>
<dbReference type="Pfam" id="PF01248">
    <property type="entry name" value="Ribosomal_L7Ae"/>
    <property type="match status" value="1"/>
</dbReference>
<protein>
    <recommendedName>
        <fullName evidence="1">Ribosomal protein eL8/eL30/eS12/Gadd45 domain-containing protein</fullName>
    </recommendedName>
</protein>
<dbReference type="GO" id="GO:1990904">
    <property type="term" value="C:ribonucleoprotein complex"/>
    <property type="evidence" value="ECO:0007669"/>
    <property type="project" value="TreeGrafter"/>
</dbReference>
<dbReference type="InterPro" id="IPR004038">
    <property type="entry name" value="Ribosomal_eL8/eL30/eS12/Gad45"/>
</dbReference>
<dbReference type="Gene3D" id="3.30.1330.30">
    <property type="match status" value="1"/>
</dbReference>
<dbReference type="AlphaFoldDB" id="A0A834NMK8"/>
<keyword evidence="3" id="KW-1185">Reference proteome</keyword>
<sequence>MDQSYNACSSWLCRSQTESKSQTDLTWPQLNSQNQIKHTAQKNEQYCRYRSDASLSTEMFTQVSLNESEYPELGQKNIKVKSIPGIFVSHHESVITETVIPYVTKKAKHQKLLGSYKHKRSEKLFLDLSKALENAECFISRNRKKSGKLKFDIYKISASRSNTNTSNEKGFQIRKNKLYNIKFKKPSKLKRTITLERLNNMKIKYENDINARKIKENVINVNSINFNNLKIKSDPEVDIDYVKLMSTLTVYDRDYRNTIVENISEDSVQFRPDLTQKLDELKISNVKDKNISTAPYRNAYDSTNDLNVLQRNLSLTDEDNVDIKPNINNLLDVKYSKNFREYCNNLITSSLNESLEKFLSEIRRLQTKLYNRDQNKGKYKRRYYSGLKEVQKHILLKKVQFVVIAPDIEKILSAGGLDEEIDKLLENCRTHETVFCFGLRRRKLGYYAHGNGLVSCIGISNYANAEQFFWNVLVEVVIARNMFEELRGRSKRIIDISKISQESGLLAENIGVLLKSLANSQNREVLIRVTLQRKLLRLWELSTCCGVSLNSAKVGQKCFESVDDSILGFI</sequence>
<comment type="caution">
    <text evidence="2">The sequence shown here is derived from an EMBL/GenBank/DDBJ whole genome shotgun (WGS) entry which is preliminary data.</text>
</comment>
<organism evidence="2 3">
    <name type="scientific">Vespula germanica</name>
    <name type="common">German yellow jacket</name>
    <name type="synonym">Paravespula germanica</name>
    <dbReference type="NCBI Taxonomy" id="30212"/>
    <lineage>
        <taxon>Eukaryota</taxon>
        <taxon>Metazoa</taxon>
        <taxon>Ecdysozoa</taxon>
        <taxon>Arthropoda</taxon>
        <taxon>Hexapoda</taxon>
        <taxon>Insecta</taxon>
        <taxon>Pterygota</taxon>
        <taxon>Neoptera</taxon>
        <taxon>Endopterygota</taxon>
        <taxon>Hymenoptera</taxon>
        <taxon>Apocrita</taxon>
        <taxon>Aculeata</taxon>
        <taxon>Vespoidea</taxon>
        <taxon>Vespidae</taxon>
        <taxon>Vespinae</taxon>
        <taxon>Vespula</taxon>
    </lineage>
</organism>
<dbReference type="PANTHER" id="PTHR13284">
    <property type="entry name" value="GH01354P"/>
    <property type="match status" value="1"/>
</dbReference>
<evidence type="ECO:0000313" key="3">
    <source>
        <dbReference type="Proteomes" id="UP000617340"/>
    </source>
</evidence>
<accession>A0A834NMK8</accession>
<proteinExistence type="predicted"/>
<dbReference type="GO" id="GO:0003730">
    <property type="term" value="F:mRNA 3'-UTR binding"/>
    <property type="evidence" value="ECO:0007669"/>
    <property type="project" value="TreeGrafter"/>
</dbReference>
<evidence type="ECO:0000259" key="1">
    <source>
        <dbReference type="Pfam" id="PF01248"/>
    </source>
</evidence>
<dbReference type="InterPro" id="IPR029064">
    <property type="entry name" value="Ribosomal_eL30-like_sf"/>
</dbReference>
<dbReference type="Proteomes" id="UP000617340">
    <property type="component" value="Unassembled WGS sequence"/>
</dbReference>
<dbReference type="InterPro" id="IPR040051">
    <property type="entry name" value="SECISBP2"/>
</dbReference>
<gene>
    <name evidence="2" type="ORF">HZH68_002586</name>
</gene>
<dbReference type="SUPFAM" id="SSF55315">
    <property type="entry name" value="L30e-like"/>
    <property type="match status" value="1"/>
</dbReference>
<name>A0A834NMK8_VESGE</name>
<reference evidence="2" key="1">
    <citation type="journal article" date="2020" name="G3 (Bethesda)">
        <title>High-Quality Assemblies for Three Invasive Social Wasps from the &lt;i&gt;Vespula&lt;/i&gt; Genus.</title>
        <authorList>
            <person name="Harrop T.W.R."/>
            <person name="Guhlin J."/>
            <person name="McLaughlin G.M."/>
            <person name="Permina E."/>
            <person name="Stockwell P."/>
            <person name="Gilligan J."/>
            <person name="Le Lec M.F."/>
            <person name="Gruber M.A.M."/>
            <person name="Quinn O."/>
            <person name="Lovegrove M."/>
            <person name="Duncan E.J."/>
            <person name="Remnant E.J."/>
            <person name="Van Eeckhoven J."/>
            <person name="Graham B."/>
            <person name="Knapp R.A."/>
            <person name="Langford K.W."/>
            <person name="Kronenberg Z."/>
            <person name="Press M.O."/>
            <person name="Eacker S.M."/>
            <person name="Wilson-Rankin E.E."/>
            <person name="Purcell J."/>
            <person name="Lester P.J."/>
            <person name="Dearden P.K."/>
        </authorList>
    </citation>
    <scope>NUCLEOTIDE SEQUENCE</scope>
    <source>
        <strain evidence="2">Linc-1</strain>
    </source>
</reference>
<dbReference type="GO" id="GO:0035368">
    <property type="term" value="F:selenocysteine insertion sequence binding"/>
    <property type="evidence" value="ECO:0007669"/>
    <property type="project" value="InterPro"/>
</dbReference>
<evidence type="ECO:0000313" key="2">
    <source>
        <dbReference type="EMBL" id="KAF7414097.1"/>
    </source>
</evidence>
<dbReference type="GO" id="GO:0005739">
    <property type="term" value="C:mitochondrion"/>
    <property type="evidence" value="ECO:0007669"/>
    <property type="project" value="TreeGrafter"/>
</dbReference>
<dbReference type="GO" id="GO:0043021">
    <property type="term" value="F:ribonucleoprotein complex binding"/>
    <property type="evidence" value="ECO:0007669"/>
    <property type="project" value="TreeGrafter"/>
</dbReference>
<dbReference type="PANTHER" id="PTHR13284:SF4">
    <property type="entry name" value="C2H2-TYPE DOMAIN-CONTAINING PROTEIN"/>
    <property type="match status" value="1"/>
</dbReference>
<dbReference type="EMBL" id="JACSDZ010000002">
    <property type="protein sequence ID" value="KAF7414097.1"/>
    <property type="molecule type" value="Genomic_DNA"/>
</dbReference>